<protein>
    <submittedName>
        <fullName evidence="2">Uncharacterized protein</fullName>
    </submittedName>
</protein>
<evidence type="ECO:0000313" key="2">
    <source>
        <dbReference type="EMBL" id="MBP1931757.1"/>
    </source>
</evidence>
<feature type="region of interest" description="Disordered" evidence="1">
    <location>
        <begin position="162"/>
        <end position="182"/>
    </location>
</feature>
<sequence length="191" mass="22474">MSKSLFVPHQTLSEYQMTMDNMVMAKLLHDNQIPVPDIPFACNYREDSFFYQAMSLLFQTVLCHEEEHDYGQTVVFSLRSSLIEEWMDLAHTFPDEEWKQRLESVFDPVQEYLDDYFELCTRTEITSFGLRITISGSFGFFHPILESFIECKQCLEQELEEMKAQKGEDKDDRNIDHDARGNGIRPYRTAV</sequence>
<name>A0ABS4GN94_9BACL</name>
<organism evidence="2 3">
    <name type="scientific">Ammoniphilus resinae</name>
    <dbReference type="NCBI Taxonomy" id="861532"/>
    <lineage>
        <taxon>Bacteria</taxon>
        <taxon>Bacillati</taxon>
        <taxon>Bacillota</taxon>
        <taxon>Bacilli</taxon>
        <taxon>Bacillales</taxon>
        <taxon>Paenibacillaceae</taxon>
        <taxon>Aneurinibacillus group</taxon>
        <taxon>Ammoniphilus</taxon>
    </lineage>
</organism>
<dbReference type="RefSeq" id="WP_209809850.1">
    <property type="nucleotide sequence ID" value="NZ_JAGGKT010000004.1"/>
</dbReference>
<gene>
    <name evidence="2" type="ORF">J2Z37_001758</name>
</gene>
<evidence type="ECO:0000313" key="3">
    <source>
        <dbReference type="Proteomes" id="UP001519343"/>
    </source>
</evidence>
<accession>A0ABS4GN94</accession>
<dbReference type="EMBL" id="JAGGKT010000004">
    <property type="protein sequence ID" value="MBP1931757.1"/>
    <property type="molecule type" value="Genomic_DNA"/>
</dbReference>
<comment type="caution">
    <text evidence="2">The sequence shown here is derived from an EMBL/GenBank/DDBJ whole genome shotgun (WGS) entry which is preliminary data.</text>
</comment>
<evidence type="ECO:0000256" key="1">
    <source>
        <dbReference type="SAM" id="MobiDB-lite"/>
    </source>
</evidence>
<feature type="compositionally biased region" description="Basic and acidic residues" evidence="1">
    <location>
        <begin position="162"/>
        <end position="180"/>
    </location>
</feature>
<keyword evidence="3" id="KW-1185">Reference proteome</keyword>
<reference evidence="2 3" key="1">
    <citation type="submission" date="2021-03" db="EMBL/GenBank/DDBJ databases">
        <title>Genomic Encyclopedia of Type Strains, Phase IV (KMG-IV): sequencing the most valuable type-strain genomes for metagenomic binning, comparative biology and taxonomic classification.</title>
        <authorList>
            <person name="Goeker M."/>
        </authorList>
    </citation>
    <scope>NUCLEOTIDE SEQUENCE [LARGE SCALE GENOMIC DNA]</scope>
    <source>
        <strain evidence="2 3">DSM 24738</strain>
    </source>
</reference>
<dbReference type="Proteomes" id="UP001519343">
    <property type="component" value="Unassembled WGS sequence"/>
</dbReference>
<proteinExistence type="predicted"/>